<feature type="non-terminal residue" evidence="2">
    <location>
        <position position="80"/>
    </location>
</feature>
<evidence type="ECO:0000313" key="2">
    <source>
        <dbReference type="EMBL" id="KKU56222.1"/>
    </source>
</evidence>
<dbReference type="AlphaFoldDB" id="A0A0G1RGN4"/>
<sequence>MQHKRKIIGILSLLFFIGIIAYSQYRFSPVGFDIVTRLKMYKELLSGFREPAAPIVRQSIVEEESTTIDVVTKVSPAVVS</sequence>
<comment type="caution">
    <text evidence="2">The sequence shown here is derived from an EMBL/GenBank/DDBJ whole genome shotgun (WGS) entry which is preliminary data.</text>
</comment>
<reference evidence="2 3" key="1">
    <citation type="journal article" date="2015" name="Nature">
        <title>rRNA introns, odd ribosomes, and small enigmatic genomes across a large radiation of phyla.</title>
        <authorList>
            <person name="Brown C.T."/>
            <person name="Hug L.A."/>
            <person name="Thomas B.C."/>
            <person name="Sharon I."/>
            <person name="Castelle C.J."/>
            <person name="Singh A."/>
            <person name="Wilkins M.J."/>
            <person name="Williams K.H."/>
            <person name="Banfield J.F."/>
        </authorList>
    </citation>
    <scope>NUCLEOTIDE SEQUENCE [LARGE SCALE GENOMIC DNA]</scope>
</reference>
<dbReference type="EMBL" id="LCNN01000035">
    <property type="protein sequence ID" value="KKU56222.1"/>
    <property type="molecule type" value="Genomic_DNA"/>
</dbReference>
<keyword evidence="1" id="KW-0812">Transmembrane</keyword>
<keyword evidence="1" id="KW-0472">Membrane</keyword>
<keyword evidence="1" id="KW-1133">Transmembrane helix</keyword>
<organism evidence="2 3">
    <name type="scientific">candidate division WWE3 bacterium GW2011_GWB1_47_11</name>
    <dbReference type="NCBI Taxonomy" id="1619117"/>
    <lineage>
        <taxon>Bacteria</taxon>
        <taxon>Katanobacteria</taxon>
    </lineage>
</organism>
<protein>
    <submittedName>
        <fullName evidence="2">Uncharacterized protein</fullName>
    </submittedName>
</protein>
<dbReference type="Proteomes" id="UP000034684">
    <property type="component" value="Unassembled WGS sequence"/>
</dbReference>
<proteinExistence type="predicted"/>
<evidence type="ECO:0000313" key="3">
    <source>
        <dbReference type="Proteomes" id="UP000034684"/>
    </source>
</evidence>
<name>A0A0G1RGN4_UNCKA</name>
<accession>A0A0G1RGN4</accession>
<gene>
    <name evidence="2" type="ORF">UX79_C0035G0001</name>
</gene>
<feature type="transmembrane region" description="Helical" evidence="1">
    <location>
        <begin position="7"/>
        <end position="25"/>
    </location>
</feature>
<evidence type="ECO:0000256" key="1">
    <source>
        <dbReference type="SAM" id="Phobius"/>
    </source>
</evidence>